<gene>
    <name evidence="10" type="ORF">GA0061099_100587</name>
</gene>
<feature type="transmembrane region" description="Helical" evidence="8">
    <location>
        <begin position="168"/>
        <end position="189"/>
    </location>
</feature>
<evidence type="ECO:0000256" key="2">
    <source>
        <dbReference type="ARBA" id="ARBA00009854"/>
    </source>
</evidence>
<proteinExistence type="inferred from homology"/>
<keyword evidence="3" id="KW-0813">Transport</keyword>
<dbReference type="InterPro" id="IPR050144">
    <property type="entry name" value="AAE_transporter"/>
</dbReference>
<evidence type="ECO:0000256" key="7">
    <source>
        <dbReference type="ARBA" id="ARBA00023136"/>
    </source>
</evidence>
<sequence length="566" mass="59673">MQAFFQFLQQYPYLLLFFVVGLAVYIGRASIKGYGLGMVAGAIVVGAGISVWASSYGVKLELNNFAKSLFYYLFMYGVGLRVGPSFVNSLRGDGIKFLFLAVVSSVIGLTLVVLGAKLFALPPGAAGGMLAGSQTMSAAIGSAEQAVTSGVVKLPAGMKPEDASGMIALSYGITYIWGTVGIILICKYLPRWWGVDAKAAAKKYEQEFGVKDLEGGALTGYRQFGLRAYRLENPATIGMSIAKFRTVNPEYRIVNVGRNGEPQGADPELVLQKGDIVALGGSTEHLTEKMGLIGPEVADAKTLGIPMDQAEIVVFNKDVVGRTFESFRDTAIAGQLQVTKVERGGVQIPAGLKTKLERMDIVSVVGLKSAVNELGEMWGRIARANTSTDLLTLSVGMIIGFLIGMIEFPAFGAKVGLGNAGGLLLSGVIVSSVVSRLRFFGNTPNAARNVLEDLGLVVFVAIVGVNAGAGLLAQLTGALALKIFIVGFIACTIPPFIVWAIGFHVFKINPAVLMGGVAGARSHSGPCREAAVEIQSSVPWIGFPVGYAVSGILLTIFGYFAMILAQ</sequence>
<evidence type="ECO:0000256" key="8">
    <source>
        <dbReference type="SAM" id="Phobius"/>
    </source>
</evidence>
<dbReference type="Pfam" id="PF06826">
    <property type="entry name" value="Asp-Al_Ex"/>
    <property type="match status" value="2"/>
</dbReference>
<feature type="transmembrane region" description="Helical" evidence="8">
    <location>
        <begin position="417"/>
        <end position="434"/>
    </location>
</feature>
<evidence type="ECO:0000256" key="4">
    <source>
        <dbReference type="ARBA" id="ARBA00022475"/>
    </source>
</evidence>
<feature type="transmembrane region" description="Helical" evidence="8">
    <location>
        <begin position="97"/>
        <end position="120"/>
    </location>
</feature>
<feature type="domain" description="YidE/YbjL duplication" evidence="9">
    <location>
        <begin position="393"/>
        <end position="559"/>
    </location>
</feature>
<feature type="transmembrane region" description="Helical" evidence="8">
    <location>
        <begin position="454"/>
        <end position="473"/>
    </location>
</feature>
<accession>A0A1C3W161</accession>
<evidence type="ECO:0000256" key="5">
    <source>
        <dbReference type="ARBA" id="ARBA00022692"/>
    </source>
</evidence>
<organism evidence="10 11">
    <name type="scientific">Bradyrhizobium yuanmingense</name>
    <dbReference type="NCBI Taxonomy" id="108015"/>
    <lineage>
        <taxon>Bacteria</taxon>
        <taxon>Pseudomonadati</taxon>
        <taxon>Pseudomonadota</taxon>
        <taxon>Alphaproteobacteria</taxon>
        <taxon>Hyphomicrobiales</taxon>
        <taxon>Nitrobacteraceae</taxon>
        <taxon>Bradyrhizobium</taxon>
    </lineage>
</organism>
<feature type="transmembrane region" description="Helical" evidence="8">
    <location>
        <begin position="69"/>
        <end position="90"/>
    </location>
</feature>
<dbReference type="AlphaFoldDB" id="A0A1C3W161"/>
<dbReference type="PANTHER" id="PTHR30445:SF9">
    <property type="match status" value="1"/>
</dbReference>
<keyword evidence="5 8" id="KW-0812">Transmembrane</keyword>
<keyword evidence="4" id="KW-1003">Cell membrane</keyword>
<evidence type="ECO:0000256" key="3">
    <source>
        <dbReference type="ARBA" id="ARBA00022448"/>
    </source>
</evidence>
<feature type="transmembrane region" description="Helical" evidence="8">
    <location>
        <begin position="479"/>
        <end position="506"/>
    </location>
</feature>
<evidence type="ECO:0000313" key="10">
    <source>
        <dbReference type="EMBL" id="SCB33770.1"/>
    </source>
</evidence>
<name>A0A1C3W161_9BRAD</name>
<feature type="transmembrane region" description="Helical" evidence="8">
    <location>
        <begin position="12"/>
        <end position="31"/>
    </location>
</feature>
<evidence type="ECO:0000256" key="6">
    <source>
        <dbReference type="ARBA" id="ARBA00022989"/>
    </source>
</evidence>
<dbReference type="InterPro" id="IPR036721">
    <property type="entry name" value="RCK_C_sf"/>
</dbReference>
<dbReference type="Proteomes" id="UP000183174">
    <property type="component" value="Unassembled WGS sequence"/>
</dbReference>
<feature type="transmembrane region" description="Helical" evidence="8">
    <location>
        <begin position="545"/>
        <end position="565"/>
    </location>
</feature>
<dbReference type="InterPro" id="IPR006512">
    <property type="entry name" value="YidE_YbjL"/>
</dbReference>
<comment type="similarity">
    <text evidence="2">Belongs to the AAE transporter (TC 2.A.81) family.</text>
</comment>
<dbReference type="SUPFAM" id="SSF116726">
    <property type="entry name" value="TrkA C-terminal domain-like"/>
    <property type="match status" value="1"/>
</dbReference>
<dbReference type="EMBL" id="FMAE01000005">
    <property type="protein sequence ID" value="SCB33770.1"/>
    <property type="molecule type" value="Genomic_DNA"/>
</dbReference>
<reference evidence="10 11" key="1">
    <citation type="submission" date="2016-08" db="EMBL/GenBank/DDBJ databases">
        <authorList>
            <person name="Seilhamer J.J."/>
        </authorList>
    </citation>
    <scope>NUCLEOTIDE SEQUENCE [LARGE SCALE GENOMIC DNA]</scope>
    <source>
        <strain evidence="10 11">CCBAU 10071</strain>
    </source>
</reference>
<dbReference type="PANTHER" id="PTHR30445">
    <property type="entry name" value="K(+)_H(+) ANTIPORTER SUBUNIT KHTT"/>
    <property type="match status" value="1"/>
</dbReference>
<dbReference type="GO" id="GO:0005886">
    <property type="term" value="C:plasma membrane"/>
    <property type="evidence" value="ECO:0007669"/>
    <property type="project" value="UniProtKB-SubCell"/>
</dbReference>
<evidence type="ECO:0000256" key="1">
    <source>
        <dbReference type="ARBA" id="ARBA00004651"/>
    </source>
</evidence>
<dbReference type="GO" id="GO:0006813">
    <property type="term" value="P:potassium ion transport"/>
    <property type="evidence" value="ECO:0007669"/>
    <property type="project" value="InterPro"/>
</dbReference>
<keyword evidence="6 8" id="KW-1133">Transmembrane helix</keyword>
<feature type="domain" description="YidE/YbjL duplication" evidence="9">
    <location>
        <begin position="16"/>
        <end position="189"/>
    </location>
</feature>
<dbReference type="NCBIfam" id="TIGR01625">
    <property type="entry name" value="YidE_YbjL_dupl"/>
    <property type="match status" value="1"/>
</dbReference>
<evidence type="ECO:0000313" key="11">
    <source>
        <dbReference type="Proteomes" id="UP000183174"/>
    </source>
</evidence>
<evidence type="ECO:0000259" key="9">
    <source>
        <dbReference type="Pfam" id="PF06826"/>
    </source>
</evidence>
<protein>
    <submittedName>
        <fullName evidence="10">Putative transport protein</fullName>
    </submittedName>
</protein>
<feature type="transmembrane region" description="Helical" evidence="8">
    <location>
        <begin position="390"/>
        <end position="411"/>
    </location>
</feature>
<dbReference type="RefSeq" id="WP_035999441.1">
    <property type="nucleotide sequence ID" value="NZ_FMAE01000005.1"/>
</dbReference>
<keyword evidence="7 8" id="KW-0472">Membrane</keyword>
<comment type="subcellular location">
    <subcellularLocation>
        <location evidence="1">Cell membrane</location>
        <topology evidence="1">Multi-pass membrane protein</topology>
    </subcellularLocation>
</comment>
<feature type="transmembrane region" description="Helical" evidence="8">
    <location>
        <begin position="38"/>
        <end position="57"/>
    </location>
</feature>